<gene>
    <name evidence="2" type="ORF">FB473_002068</name>
</gene>
<dbReference type="InterPro" id="IPR016794">
    <property type="entry name" value="UCP21603_acetyltransf"/>
</dbReference>
<proteinExistence type="predicted"/>
<feature type="domain" description="N-acetyltransferase" evidence="1">
    <location>
        <begin position="140"/>
        <end position="278"/>
    </location>
</feature>
<dbReference type="Gene3D" id="3.40.630.30">
    <property type="match status" value="1"/>
</dbReference>
<dbReference type="Pfam" id="PF00583">
    <property type="entry name" value="Acetyltransf_1"/>
    <property type="match status" value="1"/>
</dbReference>
<dbReference type="Proteomes" id="UP000749311">
    <property type="component" value="Unassembled WGS sequence"/>
</dbReference>
<dbReference type="PIRSF" id="PIRSF021603">
    <property type="entry name" value="UCP21603_acetyltransf"/>
    <property type="match status" value="1"/>
</dbReference>
<reference evidence="2 3" key="1">
    <citation type="submission" date="2020-02" db="EMBL/GenBank/DDBJ databases">
        <title>Sequencing the genomes of 1000 actinobacteria strains.</title>
        <authorList>
            <person name="Klenk H.-P."/>
        </authorList>
    </citation>
    <scope>NUCLEOTIDE SEQUENCE [LARGE SCALE GENOMIC DNA]</scope>
    <source>
        <strain evidence="2 3">DSM 19609</strain>
    </source>
</reference>
<dbReference type="InterPro" id="IPR025289">
    <property type="entry name" value="DUF4081"/>
</dbReference>
<dbReference type="SUPFAM" id="SSF55729">
    <property type="entry name" value="Acyl-CoA N-acyltransferases (Nat)"/>
    <property type="match status" value="1"/>
</dbReference>
<dbReference type="RefSeq" id="WP_167167094.1">
    <property type="nucleotide sequence ID" value="NZ_BAAAOO010000016.1"/>
</dbReference>
<accession>A0ABX0SGB7</accession>
<evidence type="ECO:0000313" key="3">
    <source>
        <dbReference type="Proteomes" id="UP000749311"/>
    </source>
</evidence>
<dbReference type="Pfam" id="PF13312">
    <property type="entry name" value="DUF4081"/>
    <property type="match status" value="1"/>
</dbReference>
<keyword evidence="3" id="KW-1185">Reference proteome</keyword>
<name>A0ABX0SGB7_9ACTN</name>
<organism evidence="2 3">
    <name type="scientific">Brooklawnia cerclae</name>
    <dbReference type="NCBI Taxonomy" id="349934"/>
    <lineage>
        <taxon>Bacteria</taxon>
        <taxon>Bacillati</taxon>
        <taxon>Actinomycetota</taxon>
        <taxon>Actinomycetes</taxon>
        <taxon>Propionibacteriales</taxon>
        <taxon>Propionibacteriaceae</taxon>
        <taxon>Brooklawnia</taxon>
    </lineage>
</organism>
<protein>
    <recommendedName>
        <fullName evidence="1">N-acetyltransferase domain-containing protein</fullName>
    </recommendedName>
</protein>
<evidence type="ECO:0000259" key="1">
    <source>
        <dbReference type="PROSITE" id="PS51186"/>
    </source>
</evidence>
<evidence type="ECO:0000313" key="2">
    <source>
        <dbReference type="EMBL" id="NIH57423.1"/>
    </source>
</evidence>
<dbReference type="PROSITE" id="PS51186">
    <property type="entry name" value="GNAT"/>
    <property type="match status" value="1"/>
</dbReference>
<dbReference type="InterPro" id="IPR016181">
    <property type="entry name" value="Acyl_CoA_acyltransferase"/>
</dbReference>
<dbReference type="EMBL" id="JAAMOZ010000001">
    <property type="protein sequence ID" value="NIH57423.1"/>
    <property type="molecule type" value="Genomic_DNA"/>
</dbReference>
<sequence>MTGALRVLEQDDLPALLELLERDPLVNLFVASRVSTLGLAPEFLGCPVYGFERGGELVAACHVGSNLVPVGDDDEAVDAFVQAIGRRGSIASIMGRADVVVRLHDELSRRWGGGWKRPRDIRAHQPLMVIDTDPVVAPDPRVTRMTEDYYDAYFRAAVAMYSEEVGVSPLDAMGSYGRYVRSLIQMGRAFGGIQDGRVWFKSDVGSAWRGRCQVQGVWLDPRLRGRGMSRGAMAQVVVLCQQRFPTVSLYVNDFNVRARRLYEAVGFRTVGELATVLF</sequence>
<dbReference type="InterPro" id="IPR000182">
    <property type="entry name" value="GNAT_dom"/>
</dbReference>
<comment type="caution">
    <text evidence="2">The sequence shown here is derived from an EMBL/GenBank/DDBJ whole genome shotgun (WGS) entry which is preliminary data.</text>
</comment>